<protein>
    <submittedName>
        <fullName evidence="1">Uncharacterized protein</fullName>
    </submittedName>
</protein>
<name>A0AA35PGS0_9SAUR</name>
<keyword evidence="2" id="KW-1185">Reference proteome</keyword>
<evidence type="ECO:0000313" key="2">
    <source>
        <dbReference type="Proteomes" id="UP001178461"/>
    </source>
</evidence>
<reference evidence="1" key="1">
    <citation type="submission" date="2022-12" db="EMBL/GenBank/DDBJ databases">
        <authorList>
            <person name="Alioto T."/>
            <person name="Alioto T."/>
            <person name="Gomez Garrido J."/>
        </authorList>
    </citation>
    <scope>NUCLEOTIDE SEQUENCE</scope>
</reference>
<dbReference type="EMBL" id="OX395137">
    <property type="protein sequence ID" value="CAI5788366.1"/>
    <property type="molecule type" value="Genomic_DNA"/>
</dbReference>
<dbReference type="Proteomes" id="UP001178461">
    <property type="component" value="Chromosome 12"/>
</dbReference>
<evidence type="ECO:0000313" key="1">
    <source>
        <dbReference type="EMBL" id="CAI5788366.1"/>
    </source>
</evidence>
<dbReference type="AlphaFoldDB" id="A0AA35PGS0"/>
<gene>
    <name evidence="1" type="ORF">PODLI_1B035858</name>
</gene>
<sequence>LIFSFPELLKYTCCPANNKQCRHTQKYASCARAKEEKQSFQHQIKGGNEISDLQTLIDWWSMDPPKP</sequence>
<accession>A0AA35PGS0</accession>
<organism evidence="1 2">
    <name type="scientific">Podarcis lilfordi</name>
    <name type="common">Lilford's wall lizard</name>
    <dbReference type="NCBI Taxonomy" id="74358"/>
    <lineage>
        <taxon>Eukaryota</taxon>
        <taxon>Metazoa</taxon>
        <taxon>Chordata</taxon>
        <taxon>Craniata</taxon>
        <taxon>Vertebrata</taxon>
        <taxon>Euteleostomi</taxon>
        <taxon>Lepidosauria</taxon>
        <taxon>Squamata</taxon>
        <taxon>Bifurcata</taxon>
        <taxon>Unidentata</taxon>
        <taxon>Episquamata</taxon>
        <taxon>Laterata</taxon>
        <taxon>Lacertibaenia</taxon>
        <taxon>Lacertidae</taxon>
        <taxon>Podarcis</taxon>
    </lineage>
</organism>
<proteinExistence type="predicted"/>
<feature type="non-terminal residue" evidence="1">
    <location>
        <position position="1"/>
    </location>
</feature>